<organism evidence="1 2">
    <name type="scientific">Candidatus Giovannonibacteria bacterium GW2011_GWB1_44_23</name>
    <dbReference type="NCBI Taxonomy" id="1618652"/>
    <lineage>
        <taxon>Bacteria</taxon>
        <taxon>Candidatus Giovannoniibacteriota</taxon>
    </lineage>
</organism>
<gene>
    <name evidence="1" type="ORF">UW49_C0013G0009</name>
</gene>
<name>A0A0G1IBQ0_9BACT</name>
<evidence type="ECO:0008006" key="3">
    <source>
        <dbReference type="Google" id="ProtNLM"/>
    </source>
</evidence>
<accession>A0A0G1IBQ0</accession>
<dbReference type="AlphaFoldDB" id="A0A0G1IBQ0"/>
<dbReference type="Proteomes" id="UP000033977">
    <property type="component" value="Unassembled WGS sequence"/>
</dbReference>
<comment type="caution">
    <text evidence="1">The sequence shown here is derived from an EMBL/GenBank/DDBJ whole genome shotgun (WGS) entry which is preliminary data.</text>
</comment>
<evidence type="ECO:0000313" key="2">
    <source>
        <dbReference type="Proteomes" id="UP000033977"/>
    </source>
</evidence>
<dbReference type="EMBL" id="LCIN01000013">
    <property type="protein sequence ID" value="KKT56846.1"/>
    <property type="molecule type" value="Genomic_DNA"/>
</dbReference>
<evidence type="ECO:0000313" key="1">
    <source>
        <dbReference type="EMBL" id="KKT56846.1"/>
    </source>
</evidence>
<dbReference type="SUPFAM" id="SSF53474">
    <property type="entry name" value="alpha/beta-Hydrolases"/>
    <property type="match status" value="1"/>
</dbReference>
<dbReference type="InterPro" id="IPR029058">
    <property type="entry name" value="AB_hydrolase_fold"/>
</dbReference>
<sequence>MEKFWVETHENGVENKKAILIFPHWGAQLWQYQLFAKWFSGFRTIIFHCPDSLLSSDIEATFRNFDLLESVILSDIGHLKSKGIYDFSFYGASLGSVMALRAANILAFADGRVGGVVVNLSCADFPFATWNGSATKSLREDWRKNGVSYSEVNQAWSYLSPINNLSRLKETKILFFASKNDAVMNPPNVMGLADTFANYFPKAEVHTNAFLGHYLGGAKNFLRLRTMRNFLERP</sequence>
<proteinExistence type="predicted"/>
<reference evidence="1 2" key="1">
    <citation type="journal article" date="2015" name="Nature">
        <title>rRNA introns, odd ribosomes, and small enigmatic genomes across a large radiation of phyla.</title>
        <authorList>
            <person name="Brown C.T."/>
            <person name="Hug L.A."/>
            <person name="Thomas B.C."/>
            <person name="Sharon I."/>
            <person name="Castelle C.J."/>
            <person name="Singh A."/>
            <person name="Wilkins M.J."/>
            <person name="Williams K.H."/>
            <person name="Banfield J.F."/>
        </authorList>
    </citation>
    <scope>NUCLEOTIDE SEQUENCE [LARGE SCALE GENOMIC DNA]</scope>
</reference>
<dbReference type="Gene3D" id="3.40.50.1820">
    <property type="entry name" value="alpha/beta hydrolase"/>
    <property type="match status" value="1"/>
</dbReference>
<protein>
    <recommendedName>
        <fullName evidence="3">AB hydrolase-1 domain-containing protein</fullName>
    </recommendedName>
</protein>